<dbReference type="RefSeq" id="WP_308868667.1">
    <property type="nucleotide sequence ID" value="NZ_JAVFWO010000004.1"/>
</dbReference>
<evidence type="ECO:0000313" key="2">
    <source>
        <dbReference type="EMBL" id="MDQ7879059.1"/>
    </source>
</evidence>
<dbReference type="InterPro" id="IPR016181">
    <property type="entry name" value="Acyl_CoA_acyltransferase"/>
</dbReference>
<reference evidence="2 3" key="1">
    <citation type="submission" date="2023-08" db="EMBL/GenBank/DDBJ databases">
        <title>Microbacterium psychrotolerans sp. nov., a psychrotolerant bacterium isolated from soil in Heilongjiang Province, China.</title>
        <authorList>
            <person name="An P."/>
            <person name="Zhao D."/>
            <person name="Xiang H."/>
        </authorList>
    </citation>
    <scope>NUCLEOTIDE SEQUENCE [LARGE SCALE GENOMIC DNA]</scope>
    <source>
        <strain evidence="2 3">QXD-8</strain>
    </source>
</reference>
<gene>
    <name evidence="2" type="ORF">Q9R08_13800</name>
</gene>
<organism evidence="2 3">
    <name type="scientific">Microbacterium psychrotolerans</name>
    <dbReference type="NCBI Taxonomy" id="3068321"/>
    <lineage>
        <taxon>Bacteria</taxon>
        <taxon>Bacillati</taxon>
        <taxon>Actinomycetota</taxon>
        <taxon>Actinomycetes</taxon>
        <taxon>Micrococcales</taxon>
        <taxon>Microbacteriaceae</taxon>
        <taxon>Microbacterium</taxon>
    </lineage>
</organism>
<dbReference type="PANTHER" id="PTHR43792:SF1">
    <property type="entry name" value="N-ACETYLTRANSFERASE DOMAIN-CONTAINING PROTEIN"/>
    <property type="match status" value="1"/>
</dbReference>
<proteinExistence type="predicted"/>
<dbReference type="SUPFAM" id="SSF55729">
    <property type="entry name" value="Acyl-CoA N-acyltransferases (Nat)"/>
    <property type="match status" value="1"/>
</dbReference>
<dbReference type="PROSITE" id="PS51186">
    <property type="entry name" value="GNAT"/>
    <property type="match status" value="1"/>
</dbReference>
<evidence type="ECO:0000313" key="3">
    <source>
        <dbReference type="Proteomes" id="UP001235133"/>
    </source>
</evidence>
<sequence>MTTAEEARRRALRITTDTGVLLRRPSEADAAGVFAVHSDPSVYRYDPQETHADVEHSARFLEPMLDHWAEYGFGYWAVLLPAADWPEGVPGAEAEDGARVFAGLGGIRNHRLEGRSVLNVYYRFAPAAQGRGLARIVVEQSLALAPLVAPGTDVVVRTRPANAVARHVAERAGFVDEGLEPGTTDMQLLRYRL</sequence>
<dbReference type="PANTHER" id="PTHR43792">
    <property type="entry name" value="GNAT FAMILY, PUTATIVE (AFU_ORTHOLOGUE AFUA_3G00765)-RELATED-RELATED"/>
    <property type="match status" value="1"/>
</dbReference>
<comment type="caution">
    <text evidence="2">The sequence shown here is derived from an EMBL/GenBank/DDBJ whole genome shotgun (WGS) entry which is preliminary data.</text>
</comment>
<dbReference type="Pfam" id="PF13302">
    <property type="entry name" value="Acetyltransf_3"/>
    <property type="match status" value="1"/>
</dbReference>
<evidence type="ECO:0000259" key="1">
    <source>
        <dbReference type="PROSITE" id="PS51186"/>
    </source>
</evidence>
<dbReference type="Gene3D" id="3.40.630.30">
    <property type="match status" value="1"/>
</dbReference>
<dbReference type="EMBL" id="JAVFWO010000004">
    <property type="protein sequence ID" value="MDQ7879059.1"/>
    <property type="molecule type" value="Genomic_DNA"/>
</dbReference>
<dbReference type="InterPro" id="IPR000182">
    <property type="entry name" value="GNAT_dom"/>
</dbReference>
<accession>A0ABU0Z5I2</accession>
<feature type="domain" description="N-acetyltransferase" evidence="1">
    <location>
        <begin position="20"/>
        <end position="191"/>
    </location>
</feature>
<keyword evidence="3" id="KW-1185">Reference proteome</keyword>
<name>A0ABU0Z5I2_9MICO</name>
<dbReference type="Proteomes" id="UP001235133">
    <property type="component" value="Unassembled WGS sequence"/>
</dbReference>
<dbReference type="InterPro" id="IPR051531">
    <property type="entry name" value="N-acetyltransferase"/>
</dbReference>
<protein>
    <submittedName>
        <fullName evidence="2">GNAT family N-acetyltransferase</fullName>
    </submittedName>
</protein>